<feature type="transmembrane region" description="Helical" evidence="1">
    <location>
        <begin position="12"/>
        <end position="38"/>
    </location>
</feature>
<dbReference type="Proteomes" id="UP000197535">
    <property type="component" value="Unassembled WGS sequence"/>
</dbReference>
<dbReference type="GO" id="GO:0043683">
    <property type="term" value="P:type IV pilus assembly"/>
    <property type="evidence" value="ECO:0007669"/>
    <property type="project" value="InterPro"/>
</dbReference>
<evidence type="ECO:0000313" key="2">
    <source>
        <dbReference type="EMBL" id="OWW18677.1"/>
    </source>
</evidence>
<name>A0A254T941_9BURK</name>
<evidence type="ECO:0008006" key="4">
    <source>
        <dbReference type="Google" id="ProtNLM"/>
    </source>
</evidence>
<accession>A0A254T941</accession>
<dbReference type="InterPro" id="IPR032092">
    <property type="entry name" value="PilW"/>
</dbReference>
<comment type="caution">
    <text evidence="2">The sequence shown here is derived from an EMBL/GenBank/DDBJ whole genome shotgun (WGS) entry which is preliminary data.</text>
</comment>
<keyword evidence="1" id="KW-0812">Transmembrane</keyword>
<dbReference type="EMBL" id="LSTO01000002">
    <property type="protein sequence ID" value="OWW18677.1"/>
    <property type="molecule type" value="Genomic_DNA"/>
</dbReference>
<keyword evidence="1" id="KW-0472">Membrane</keyword>
<protein>
    <recommendedName>
        <fullName evidence="4">Pilus assembly protein PilW</fullName>
    </recommendedName>
</protein>
<reference evidence="2 3" key="1">
    <citation type="submission" date="2016-02" db="EMBL/GenBank/DDBJ databases">
        <authorList>
            <person name="Wen L."/>
            <person name="He K."/>
            <person name="Yang H."/>
        </authorList>
    </citation>
    <scope>NUCLEOTIDE SEQUENCE [LARGE SCALE GENOMIC DNA]</scope>
    <source>
        <strain evidence="2 3">TSA40</strain>
    </source>
</reference>
<proteinExistence type="predicted"/>
<dbReference type="InterPro" id="IPR012902">
    <property type="entry name" value="N_methyl_site"/>
</dbReference>
<sequence>MKIIAHKFGKGFSLLEVMVGLGIGMISMLVVMQVFAMYEGGKRTTTGSADAQGNGAIALYMIERDVRMAGWGMGASTYAGCRTTFTYCDGSAACGGTEGPLGDMSFASVRITDGEGNPDTISAQFFADPALASFRFPANTTLRGTMPQPSSELNVNSVSGCKEGDMVLVQQGGNCTLMEITEVQETALKIQHNPGKNGPFNPPASYQNDNDWPAYRTGATLACFKHPVAAATFRRTYSVNLTSRQLQVTDSTVAGGQVAPDIIDLQAQYGVAPTDMQEVSEWVDATGPTWTNPSASDAARVKAVRIALVARSSQYQKPESGSCKTTTRETVKSWSSWAAFDTSRYPADWGCYRYKVFETVVPLRNGIWGNA</sequence>
<dbReference type="RefSeq" id="WP_170942350.1">
    <property type="nucleotide sequence ID" value="NZ_LSTO01000002.1"/>
</dbReference>
<gene>
    <name evidence="2" type="ORF">AYR66_03630</name>
</gene>
<evidence type="ECO:0000313" key="3">
    <source>
        <dbReference type="Proteomes" id="UP000197535"/>
    </source>
</evidence>
<dbReference type="Pfam" id="PF16074">
    <property type="entry name" value="PilW"/>
    <property type="match status" value="1"/>
</dbReference>
<dbReference type="PROSITE" id="PS00409">
    <property type="entry name" value="PROKAR_NTER_METHYL"/>
    <property type="match status" value="1"/>
</dbReference>
<evidence type="ECO:0000256" key="1">
    <source>
        <dbReference type="SAM" id="Phobius"/>
    </source>
</evidence>
<organism evidence="2 3">
    <name type="scientific">Noviherbaspirillum denitrificans</name>
    <dbReference type="NCBI Taxonomy" id="1968433"/>
    <lineage>
        <taxon>Bacteria</taxon>
        <taxon>Pseudomonadati</taxon>
        <taxon>Pseudomonadota</taxon>
        <taxon>Betaproteobacteria</taxon>
        <taxon>Burkholderiales</taxon>
        <taxon>Oxalobacteraceae</taxon>
        <taxon>Noviherbaspirillum</taxon>
    </lineage>
</organism>
<keyword evidence="3" id="KW-1185">Reference proteome</keyword>
<dbReference type="AlphaFoldDB" id="A0A254T941"/>
<keyword evidence="1" id="KW-1133">Transmembrane helix</keyword>